<reference evidence="1" key="2">
    <citation type="journal article" date="2015" name="Fish Shellfish Immunol.">
        <title>Early steps in the European eel (Anguilla anguilla)-Vibrio vulnificus interaction in the gills: Role of the RtxA13 toxin.</title>
        <authorList>
            <person name="Callol A."/>
            <person name="Pajuelo D."/>
            <person name="Ebbesson L."/>
            <person name="Teles M."/>
            <person name="MacKenzie S."/>
            <person name="Amaro C."/>
        </authorList>
    </citation>
    <scope>NUCLEOTIDE SEQUENCE</scope>
</reference>
<sequence length="79" mass="9238">MLLAGEQFYVLIGYCPSVKQLHIFRPFFIYFFKSVFNPIFFQEFKPDLRALVQCSQGMRPPSSPLVYLVNCSECEAGWF</sequence>
<proteinExistence type="predicted"/>
<organism evidence="1">
    <name type="scientific">Anguilla anguilla</name>
    <name type="common">European freshwater eel</name>
    <name type="synonym">Muraena anguilla</name>
    <dbReference type="NCBI Taxonomy" id="7936"/>
    <lineage>
        <taxon>Eukaryota</taxon>
        <taxon>Metazoa</taxon>
        <taxon>Chordata</taxon>
        <taxon>Craniata</taxon>
        <taxon>Vertebrata</taxon>
        <taxon>Euteleostomi</taxon>
        <taxon>Actinopterygii</taxon>
        <taxon>Neopterygii</taxon>
        <taxon>Teleostei</taxon>
        <taxon>Anguilliformes</taxon>
        <taxon>Anguillidae</taxon>
        <taxon>Anguilla</taxon>
    </lineage>
</organism>
<dbReference type="AlphaFoldDB" id="A0A0E9QR07"/>
<name>A0A0E9QR07_ANGAN</name>
<protein>
    <submittedName>
        <fullName evidence="1">Uncharacterized protein</fullName>
    </submittedName>
</protein>
<evidence type="ECO:0000313" key="1">
    <source>
        <dbReference type="EMBL" id="JAH18705.1"/>
    </source>
</evidence>
<reference evidence="1" key="1">
    <citation type="submission" date="2014-11" db="EMBL/GenBank/DDBJ databases">
        <authorList>
            <person name="Amaro Gonzalez C."/>
        </authorList>
    </citation>
    <scope>NUCLEOTIDE SEQUENCE</scope>
</reference>
<dbReference type="EMBL" id="GBXM01089872">
    <property type="protein sequence ID" value="JAH18705.1"/>
    <property type="molecule type" value="Transcribed_RNA"/>
</dbReference>
<accession>A0A0E9QR07</accession>